<dbReference type="RefSeq" id="WP_144914454.1">
    <property type="nucleotide sequence ID" value="NZ_VLLI01000010.1"/>
</dbReference>
<dbReference type="OrthoDB" id="1492465at2"/>
<dbReference type="Pfam" id="PF13577">
    <property type="entry name" value="SnoaL_4"/>
    <property type="match status" value="1"/>
</dbReference>
<evidence type="ECO:0000313" key="2">
    <source>
        <dbReference type="EMBL" id="TWI97620.1"/>
    </source>
</evidence>
<dbReference type="Gene3D" id="3.10.450.50">
    <property type="match status" value="1"/>
</dbReference>
<comment type="caution">
    <text evidence="2">The sequence shown here is derived from an EMBL/GenBank/DDBJ whole genome shotgun (WGS) entry which is preliminary data.</text>
</comment>
<sequence>MEQNSANKVQSKASEERQVQHVLARYVRAADQLNGKAVSDLFVPDGKVEVYYVNRGNRELLFVLSGQAEIENAMSNLMKPHPDRGWSHHTTHDHIIEVNGDHATIDAQFIRFDAVGEIRPDNGWPEGTLGIMGKVTPTESGYYQPTLQKISGEWKIVTHVILHDLPFAIPGR</sequence>
<accession>A0A562TXP1</accession>
<reference evidence="2 3" key="1">
    <citation type="submission" date="2019-07" db="EMBL/GenBank/DDBJ databases">
        <title>Genomic Encyclopedia of Archaeal and Bacterial Type Strains, Phase II (KMG-II): from individual species to whole genera.</title>
        <authorList>
            <person name="Goeker M."/>
        </authorList>
    </citation>
    <scope>NUCLEOTIDE SEQUENCE [LARGE SCALE GENOMIC DNA]</scope>
    <source>
        <strain evidence="2 3">ATCC BAA-1854</strain>
    </source>
</reference>
<evidence type="ECO:0000313" key="3">
    <source>
        <dbReference type="Proteomes" id="UP000317010"/>
    </source>
</evidence>
<keyword evidence="3" id="KW-1185">Reference proteome</keyword>
<organism evidence="2 3">
    <name type="scientific">Mucilaginibacter frigoritolerans</name>
    <dbReference type="NCBI Taxonomy" id="652788"/>
    <lineage>
        <taxon>Bacteria</taxon>
        <taxon>Pseudomonadati</taxon>
        <taxon>Bacteroidota</taxon>
        <taxon>Sphingobacteriia</taxon>
        <taxon>Sphingobacteriales</taxon>
        <taxon>Sphingobacteriaceae</taxon>
        <taxon>Mucilaginibacter</taxon>
    </lineage>
</organism>
<dbReference type="EMBL" id="VLLI01000010">
    <property type="protein sequence ID" value="TWI97620.1"/>
    <property type="molecule type" value="Genomic_DNA"/>
</dbReference>
<dbReference type="AlphaFoldDB" id="A0A562TXP1"/>
<dbReference type="SUPFAM" id="SSF54427">
    <property type="entry name" value="NTF2-like"/>
    <property type="match status" value="1"/>
</dbReference>
<dbReference type="Proteomes" id="UP000317010">
    <property type="component" value="Unassembled WGS sequence"/>
</dbReference>
<protein>
    <submittedName>
        <fullName evidence="2">SnoaL-like protein</fullName>
    </submittedName>
</protein>
<dbReference type="InterPro" id="IPR037401">
    <property type="entry name" value="SnoaL-like"/>
</dbReference>
<dbReference type="InterPro" id="IPR032710">
    <property type="entry name" value="NTF2-like_dom_sf"/>
</dbReference>
<proteinExistence type="predicted"/>
<feature type="domain" description="SnoaL-like" evidence="1">
    <location>
        <begin position="13"/>
        <end position="157"/>
    </location>
</feature>
<name>A0A562TXP1_9SPHI</name>
<gene>
    <name evidence="2" type="ORF">JN11_03442</name>
</gene>
<evidence type="ECO:0000259" key="1">
    <source>
        <dbReference type="Pfam" id="PF13577"/>
    </source>
</evidence>